<gene>
    <name evidence="1" type="ORF">GBAR_LOCUS28099</name>
</gene>
<keyword evidence="2" id="KW-1185">Reference proteome</keyword>
<evidence type="ECO:0000313" key="2">
    <source>
        <dbReference type="Proteomes" id="UP001174909"/>
    </source>
</evidence>
<evidence type="ECO:0000313" key="1">
    <source>
        <dbReference type="EMBL" id="CAI8051303.1"/>
    </source>
</evidence>
<proteinExistence type="predicted"/>
<dbReference type="AlphaFoldDB" id="A0AA35TP96"/>
<comment type="caution">
    <text evidence="1">The sequence shown here is derived from an EMBL/GenBank/DDBJ whole genome shotgun (WGS) entry which is preliminary data.</text>
</comment>
<sequence length="352" mass="41346">MCISTEYFSPTIYTAEEHWVSELFDIHFLCSYSATYTCLVFVCVSSLTFHPQECGETGCIAVVTTGTRRRHGTGVMRREMMYRYGDDLDPEELEELLMEMKPSEEEIKRRDRQELIYWINSQMLPPKLRLCHNHHDLHDTMARYVREAKFGAMIADTKRFEVYYVSERDVPTEKDLYTYLCRFTSAALNNRESEDKSYVLLCGVEEDLETKIYPLATGISYLDPSNNEEMTKTLRKMLCRSSKRRYGIKDADFSSSDEGMTKLTVVRCEQKAQKMEPPYPALCVFSVHPLWVYSHEWSYLFGPVDENRRYHPRVHTFEDGKPAVVLDPVVIQELEQNVYDSYQYYRKSKGYI</sequence>
<name>A0AA35TP96_GEOBA</name>
<dbReference type="Proteomes" id="UP001174909">
    <property type="component" value="Unassembled WGS sequence"/>
</dbReference>
<organism evidence="1 2">
    <name type="scientific">Geodia barretti</name>
    <name type="common">Barrett's horny sponge</name>
    <dbReference type="NCBI Taxonomy" id="519541"/>
    <lineage>
        <taxon>Eukaryota</taxon>
        <taxon>Metazoa</taxon>
        <taxon>Porifera</taxon>
        <taxon>Demospongiae</taxon>
        <taxon>Heteroscleromorpha</taxon>
        <taxon>Tetractinellida</taxon>
        <taxon>Astrophorina</taxon>
        <taxon>Geodiidae</taxon>
        <taxon>Geodia</taxon>
    </lineage>
</organism>
<accession>A0AA35TP96</accession>
<dbReference type="EMBL" id="CASHTH010003918">
    <property type="protein sequence ID" value="CAI8051303.1"/>
    <property type="molecule type" value="Genomic_DNA"/>
</dbReference>
<reference evidence="1" key="1">
    <citation type="submission" date="2023-03" db="EMBL/GenBank/DDBJ databases">
        <authorList>
            <person name="Steffen K."/>
            <person name="Cardenas P."/>
        </authorList>
    </citation>
    <scope>NUCLEOTIDE SEQUENCE</scope>
</reference>
<protein>
    <submittedName>
        <fullName evidence="1">Uncharacterized protein</fullName>
    </submittedName>
</protein>